<keyword evidence="1" id="KW-0732">Signal</keyword>
<dbReference type="AlphaFoldDB" id="A0A317F4J9"/>
<dbReference type="OrthoDB" id="9833560at2"/>
<dbReference type="EMBL" id="QGNA01000009">
    <property type="protein sequence ID" value="PWS34074.1"/>
    <property type="molecule type" value="Genomic_DNA"/>
</dbReference>
<feature type="chain" id="PRO_5016388327" evidence="1">
    <location>
        <begin position="19"/>
        <end position="150"/>
    </location>
</feature>
<accession>A0A317F4J9</accession>
<protein>
    <submittedName>
        <fullName evidence="2">Uncharacterized protein</fullName>
    </submittedName>
</protein>
<name>A0A317F4J9_9PROT</name>
<evidence type="ECO:0000313" key="3">
    <source>
        <dbReference type="Proteomes" id="UP000245765"/>
    </source>
</evidence>
<sequence>MRRLSLLLPLLMPLPAEANEAFCPALKRLVAAAQWGFNDIGLAPHLIPGSIAERRGVTRVLDGPERGAIFATMLRTESREHAAEVRHRFDALRGEIGHCLSDAQASPVSGGQGGQQAHWTMPYAVVRLRADGGDGFASTSEVEITVAARW</sequence>
<reference evidence="3" key="1">
    <citation type="submission" date="2018-05" db="EMBL/GenBank/DDBJ databases">
        <authorList>
            <person name="Du Z."/>
            <person name="Wang X."/>
        </authorList>
    </citation>
    <scope>NUCLEOTIDE SEQUENCE [LARGE SCALE GENOMIC DNA]</scope>
    <source>
        <strain evidence="3">CQN31</strain>
    </source>
</reference>
<organism evidence="2 3">
    <name type="scientific">Falsiroseomonas bella</name>
    <dbReference type="NCBI Taxonomy" id="2184016"/>
    <lineage>
        <taxon>Bacteria</taxon>
        <taxon>Pseudomonadati</taxon>
        <taxon>Pseudomonadota</taxon>
        <taxon>Alphaproteobacteria</taxon>
        <taxon>Acetobacterales</taxon>
        <taxon>Roseomonadaceae</taxon>
        <taxon>Falsiroseomonas</taxon>
    </lineage>
</organism>
<dbReference type="Proteomes" id="UP000245765">
    <property type="component" value="Unassembled WGS sequence"/>
</dbReference>
<feature type="signal peptide" evidence="1">
    <location>
        <begin position="1"/>
        <end position="18"/>
    </location>
</feature>
<keyword evidence="3" id="KW-1185">Reference proteome</keyword>
<evidence type="ECO:0000256" key="1">
    <source>
        <dbReference type="SAM" id="SignalP"/>
    </source>
</evidence>
<gene>
    <name evidence="2" type="ORF">DFH01_27500</name>
</gene>
<evidence type="ECO:0000313" key="2">
    <source>
        <dbReference type="EMBL" id="PWS34074.1"/>
    </source>
</evidence>
<comment type="caution">
    <text evidence="2">The sequence shown here is derived from an EMBL/GenBank/DDBJ whole genome shotgun (WGS) entry which is preliminary data.</text>
</comment>
<dbReference type="RefSeq" id="WP_109873735.1">
    <property type="nucleotide sequence ID" value="NZ_QGNA01000009.1"/>
</dbReference>
<proteinExistence type="predicted"/>